<dbReference type="AlphaFoldDB" id="A0A8H4EL40"/>
<dbReference type="GO" id="GO:0016787">
    <property type="term" value="F:hydrolase activity"/>
    <property type="evidence" value="ECO:0007669"/>
    <property type="project" value="UniProtKB-KW"/>
</dbReference>
<dbReference type="Gene3D" id="3.40.50.300">
    <property type="entry name" value="P-loop containing nucleotide triphosphate hydrolases"/>
    <property type="match status" value="1"/>
</dbReference>
<gene>
    <name evidence="1" type="ORF">F8M41_018729</name>
</gene>
<keyword evidence="2" id="KW-1185">Reference proteome</keyword>
<dbReference type="InterPro" id="IPR027417">
    <property type="entry name" value="P-loop_NTPase"/>
</dbReference>
<comment type="caution">
    <text evidence="1">The sequence shown here is derived from an EMBL/GenBank/DDBJ whole genome shotgun (WGS) entry which is preliminary data.</text>
</comment>
<sequence length="168" mass="19624">MITDDDYEMKMITIVSEDDDNEDKNNNDVIDSVGDTRGIEYDKKNFENTLKCINQYDYLNGIYILLKPNNARLNIIFKYCIQELLLHLHKSAKDNIVFCFTNTRGTFFCPRDTLLVLKKQLNKIQNKSNIEIKICKDTIYCFDNESFRCLAAVKKGMAFTDKEIFKVS</sequence>
<dbReference type="Proteomes" id="UP000439903">
    <property type="component" value="Unassembled WGS sequence"/>
</dbReference>
<dbReference type="EMBL" id="WTPW01000463">
    <property type="protein sequence ID" value="KAF0508678.1"/>
    <property type="molecule type" value="Genomic_DNA"/>
</dbReference>
<proteinExistence type="predicted"/>
<dbReference type="PANTHER" id="PTHR32046:SF11">
    <property type="entry name" value="IMMUNE-ASSOCIATED NUCLEOTIDE-BINDING PROTEIN 10-LIKE"/>
    <property type="match status" value="1"/>
</dbReference>
<protein>
    <submittedName>
        <fullName evidence="1">p-loop containing nucleoside triphosphate hydrolase</fullName>
    </submittedName>
</protein>
<keyword evidence="1" id="KW-0378">Hydrolase</keyword>
<reference evidence="1 2" key="1">
    <citation type="journal article" date="2019" name="Environ. Microbiol.">
        <title>At the nexus of three kingdoms: the genome of the mycorrhizal fungus Gigaspora margarita provides insights into plant, endobacterial and fungal interactions.</title>
        <authorList>
            <person name="Venice F."/>
            <person name="Ghignone S."/>
            <person name="Salvioli di Fossalunga A."/>
            <person name="Amselem J."/>
            <person name="Novero M."/>
            <person name="Xianan X."/>
            <person name="Sedzielewska Toro K."/>
            <person name="Morin E."/>
            <person name="Lipzen A."/>
            <person name="Grigoriev I.V."/>
            <person name="Henrissat B."/>
            <person name="Martin F.M."/>
            <person name="Bonfante P."/>
        </authorList>
    </citation>
    <scope>NUCLEOTIDE SEQUENCE [LARGE SCALE GENOMIC DNA]</scope>
    <source>
        <strain evidence="1 2">BEG34</strain>
    </source>
</reference>
<evidence type="ECO:0000313" key="1">
    <source>
        <dbReference type="EMBL" id="KAF0508678.1"/>
    </source>
</evidence>
<organism evidence="1 2">
    <name type="scientific">Gigaspora margarita</name>
    <dbReference type="NCBI Taxonomy" id="4874"/>
    <lineage>
        <taxon>Eukaryota</taxon>
        <taxon>Fungi</taxon>
        <taxon>Fungi incertae sedis</taxon>
        <taxon>Mucoromycota</taxon>
        <taxon>Glomeromycotina</taxon>
        <taxon>Glomeromycetes</taxon>
        <taxon>Diversisporales</taxon>
        <taxon>Gigasporaceae</taxon>
        <taxon>Gigaspora</taxon>
    </lineage>
</organism>
<evidence type="ECO:0000313" key="2">
    <source>
        <dbReference type="Proteomes" id="UP000439903"/>
    </source>
</evidence>
<dbReference type="PANTHER" id="PTHR32046">
    <property type="entry name" value="G DOMAIN-CONTAINING PROTEIN"/>
    <property type="match status" value="1"/>
</dbReference>
<dbReference type="OrthoDB" id="8954335at2759"/>
<name>A0A8H4EL40_GIGMA</name>
<accession>A0A8H4EL40</accession>